<dbReference type="PANTHER" id="PTHR46470">
    <property type="entry name" value="N-ACYLNEURAMINATE-9-PHOSPHATASE"/>
    <property type="match status" value="1"/>
</dbReference>
<accession>A0A2T4UI27</accession>
<dbReference type="SFLD" id="SFLDS00003">
    <property type="entry name" value="Haloacid_Dehalogenase"/>
    <property type="match status" value="1"/>
</dbReference>
<dbReference type="RefSeq" id="WP_107567327.1">
    <property type="nucleotide sequence ID" value="NZ_PYYB01000001.1"/>
</dbReference>
<dbReference type="NCBIfam" id="TIGR01549">
    <property type="entry name" value="HAD-SF-IA-v1"/>
    <property type="match status" value="1"/>
</dbReference>
<dbReference type="OrthoDB" id="9810501at2"/>
<protein>
    <submittedName>
        <fullName evidence="4">Haloacid dehalogenase</fullName>
    </submittedName>
</protein>
<dbReference type="Gene3D" id="1.20.120.1600">
    <property type="match status" value="1"/>
</dbReference>
<dbReference type="AlphaFoldDB" id="A0A2T4UI27"/>
<dbReference type="Pfam" id="PF00702">
    <property type="entry name" value="Hydrolase"/>
    <property type="match status" value="1"/>
</dbReference>
<dbReference type="EMBL" id="PYYB01000001">
    <property type="protein sequence ID" value="PTL58890.1"/>
    <property type="molecule type" value="Genomic_DNA"/>
</dbReference>
<dbReference type="Proteomes" id="UP000240739">
    <property type="component" value="Unassembled WGS sequence"/>
</dbReference>
<keyword evidence="3" id="KW-0460">Magnesium</keyword>
<dbReference type="SFLD" id="SFLDG01129">
    <property type="entry name" value="C1.5:_HAD__Beta-PGM__Phosphata"/>
    <property type="match status" value="1"/>
</dbReference>
<proteinExistence type="predicted"/>
<gene>
    <name evidence="4" type="ORF">C7Y72_04095</name>
</gene>
<dbReference type="PANTHER" id="PTHR46470:SF4">
    <property type="entry name" value="5-AMINO-6-(5-PHOSPHO-D-RIBITYLAMINO)URACIL PHOSPHATASE YIGB"/>
    <property type="match status" value="1"/>
</dbReference>
<organism evidence="4 5">
    <name type="scientific">Paraconexibacter algicola</name>
    <dbReference type="NCBI Taxonomy" id="2133960"/>
    <lineage>
        <taxon>Bacteria</taxon>
        <taxon>Bacillati</taxon>
        <taxon>Actinomycetota</taxon>
        <taxon>Thermoleophilia</taxon>
        <taxon>Solirubrobacterales</taxon>
        <taxon>Paraconexibacteraceae</taxon>
        <taxon>Paraconexibacter</taxon>
    </lineage>
</organism>
<evidence type="ECO:0000256" key="1">
    <source>
        <dbReference type="ARBA" id="ARBA00001946"/>
    </source>
</evidence>
<name>A0A2T4UI27_9ACTN</name>
<dbReference type="InterPro" id="IPR036412">
    <property type="entry name" value="HAD-like_sf"/>
</dbReference>
<reference evidence="4 5" key="1">
    <citation type="submission" date="2018-03" db="EMBL/GenBank/DDBJ databases">
        <title>Aquarubrobacter algicola gen. nov., sp. nov., a novel actinobacterium isolated from shallow eutrophic lake during the end of cyanobacterial harmful algal blooms.</title>
        <authorList>
            <person name="Chun S.J."/>
        </authorList>
    </citation>
    <scope>NUCLEOTIDE SEQUENCE [LARGE SCALE GENOMIC DNA]</scope>
    <source>
        <strain evidence="4 5">Seoho-28</strain>
    </source>
</reference>
<evidence type="ECO:0000256" key="2">
    <source>
        <dbReference type="ARBA" id="ARBA00022801"/>
    </source>
</evidence>
<dbReference type="Gene3D" id="3.40.50.1000">
    <property type="entry name" value="HAD superfamily/HAD-like"/>
    <property type="match status" value="1"/>
</dbReference>
<dbReference type="InterPro" id="IPR051400">
    <property type="entry name" value="HAD-like_hydrolase"/>
</dbReference>
<dbReference type="InterPro" id="IPR006439">
    <property type="entry name" value="HAD-SF_hydro_IA"/>
</dbReference>
<evidence type="ECO:0000256" key="3">
    <source>
        <dbReference type="ARBA" id="ARBA00022842"/>
    </source>
</evidence>
<comment type="cofactor">
    <cofactor evidence="1">
        <name>Mg(2+)</name>
        <dbReference type="ChEBI" id="CHEBI:18420"/>
    </cofactor>
</comment>
<dbReference type="GO" id="GO:0044281">
    <property type="term" value="P:small molecule metabolic process"/>
    <property type="evidence" value="ECO:0007669"/>
    <property type="project" value="UniProtKB-ARBA"/>
</dbReference>
<keyword evidence="5" id="KW-1185">Reference proteome</keyword>
<evidence type="ECO:0000313" key="4">
    <source>
        <dbReference type="EMBL" id="PTL58890.1"/>
    </source>
</evidence>
<dbReference type="InterPro" id="IPR023214">
    <property type="entry name" value="HAD_sf"/>
</dbReference>
<dbReference type="GO" id="GO:0016787">
    <property type="term" value="F:hydrolase activity"/>
    <property type="evidence" value="ECO:0007669"/>
    <property type="project" value="UniProtKB-KW"/>
</dbReference>
<dbReference type="NCBIfam" id="TIGR01509">
    <property type="entry name" value="HAD-SF-IA-v3"/>
    <property type="match status" value="1"/>
</dbReference>
<comment type="caution">
    <text evidence="4">The sequence shown here is derived from an EMBL/GenBank/DDBJ whole genome shotgun (WGS) entry which is preliminary data.</text>
</comment>
<sequence>MADVVLFDLDATLIPETTATRAAFLAAATLAAEHHGVDATTLAAAAYRHARRGWASSPAASFCSRIGISASEGLWCAFGGDRPELVVLRDWAPSYQRAPWRDALSDEGVRDEDLVDALAGRFAAARRSGVVPFPDVLPTFDRLDGSFGLGVVTNGASCLQREKLELAALTNRFAFVIASGDLGVGKPDPAIFRAAADRAATVPGRIVMVGDDLDRDVNAARAAGLRAVHLDRAGTLGPPAISTLAELPTALGAIAEGCR</sequence>
<dbReference type="SUPFAM" id="SSF56784">
    <property type="entry name" value="HAD-like"/>
    <property type="match status" value="1"/>
</dbReference>
<evidence type="ECO:0000313" key="5">
    <source>
        <dbReference type="Proteomes" id="UP000240739"/>
    </source>
</evidence>
<keyword evidence="2" id="KW-0378">Hydrolase</keyword>